<evidence type="ECO:0000256" key="2">
    <source>
        <dbReference type="ARBA" id="ARBA00057316"/>
    </source>
</evidence>
<dbReference type="Pfam" id="PF02145">
    <property type="entry name" value="Rap_GAP"/>
    <property type="match status" value="1"/>
</dbReference>
<keyword evidence="1" id="KW-0343">GTPase activation</keyword>
<evidence type="ECO:0000256" key="1">
    <source>
        <dbReference type="ARBA" id="ARBA00022468"/>
    </source>
</evidence>
<protein>
    <recommendedName>
        <fullName evidence="4">Rap-GAP domain-containing protein</fullName>
    </recommendedName>
</protein>
<dbReference type="SUPFAM" id="SSF111347">
    <property type="entry name" value="Rap/Ran-GAP"/>
    <property type="match status" value="1"/>
</dbReference>
<dbReference type="Proteomes" id="UP001501920">
    <property type="component" value="Chromosome 16"/>
</dbReference>
<dbReference type="PANTHER" id="PTHR15711">
    <property type="entry name" value="RAP GTPASE-ACTIVATING PROTEIN"/>
    <property type="match status" value="1"/>
</dbReference>
<dbReference type="InterPro" id="IPR000331">
    <property type="entry name" value="Rap/Ran_GAP_dom"/>
</dbReference>
<dbReference type="Gene3D" id="6.10.140.210">
    <property type="match status" value="1"/>
</dbReference>
<dbReference type="FunFam" id="3.40.50.11210:FF:000003">
    <property type="entry name" value="RAP1 GTPase activating protein 2"/>
    <property type="match status" value="1"/>
</dbReference>
<accession>A0AAR2K3U0</accession>
<dbReference type="PANTHER" id="PTHR15711:SF66">
    <property type="entry name" value="RAP1 GTPASE-ACTIVATING PROTEIN 2"/>
    <property type="match status" value="1"/>
</dbReference>
<reference evidence="5 6" key="1">
    <citation type="submission" date="2020-10" db="EMBL/GenBank/DDBJ databases">
        <title>Pygocentrus nattereri (red-bellied piranha) genome, fPygNat1, primary haplotype.</title>
        <authorList>
            <person name="Myers G."/>
            <person name="Meyer A."/>
            <person name="Karagic N."/>
            <person name="Pippel M."/>
            <person name="Winkler S."/>
            <person name="Tracey A."/>
            <person name="Wood J."/>
            <person name="Formenti G."/>
            <person name="Howe K."/>
            <person name="Fedrigo O."/>
            <person name="Jarvis E.D."/>
        </authorList>
    </citation>
    <scope>NUCLEOTIDE SEQUENCE [LARGE SCALE GENOMIC DNA]</scope>
</reference>
<dbReference type="GeneTree" id="ENSGT00940000165230"/>
<reference evidence="5" key="2">
    <citation type="submission" date="2025-08" db="UniProtKB">
        <authorList>
            <consortium name="Ensembl"/>
        </authorList>
    </citation>
    <scope>IDENTIFICATION</scope>
</reference>
<reference evidence="5" key="3">
    <citation type="submission" date="2025-09" db="UniProtKB">
        <authorList>
            <consortium name="Ensembl"/>
        </authorList>
    </citation>
    <scope>IDENTIFICATION</scope>
</reference>
<evidence type="ECO:0000313" key="6">
    <source>
        <dbReference type="Proteomes" id="UP001501920"/>
    </source>
</evidence>
<proteinExistence type="predicted"/>
<dbReference type="Ensembl" id="ENSPNAT00000076645.1">
    <property type="protein sequence ID" value="ENSPNAP00000058973.1"/>
    <property type="gene ID" value="ENSPNAG00000003239.2"/>
</dbReference>
<dbReference type="GO" id="GO:0005737">
    <property type="term" value="C:cytoplasm"/>
    <property type="evidence" value="ECO:0007669"/>
    <property type="project" value="TreeGrafter"/>
</dbReference>
<feature type="domain" description="Rap-GAP" evidence="4">
    <location>
        <begin position="152"/>
        <end position="368"/>
    </location>
</feature>
<evidence type="ECO:0000256" key="3">
    <source>
        <dbReference type="SAM" id="MobiDB-lite"/>
    </source>
</evidence>
<feature type="region of interest" description="Disordered" evidence="3">
    <location>
        <begin position="415"/>
        <end position="439"/>
    </location>
</feature>
<dbReference type="AlphaFoldDB" id="A0AAR2K3U0"/>
<organism evidence="5 6">
    <name type="scientific">Pygocentrus nattereri</name>
    <name type="common">Red-bellied piranha</name>
    <dbReference type="NCBI Taxonomy" id="42514"/>
    <lineage>
        <taxon>Eukaryota</taxon>
        <taxon>Metazoa</taxon>
        <taxon>Chordata</taxon>
        <taxon>Craniata</taxon>
        <taxon>Vertebrata</taxon>
        <taxon>Euteleostomi</taxon>
        <taxon>Actinopterygii</taxon>
        <taxon>Neopterygii</taxon>
        <taxon>Teleostei</taxon>
        <taxon>Ostariophysi</taxon>
        <taxon>Characiformes</taxon>
        <taxon>Characoidei</taxon>
        <taxon>Pygocentrus</taxon>
    </lineage>
</organism>
<dbReference type="GO" id="GO:0005096">
    <property type="term" value="F:GTPase activator activity"/>
    <property type="evidence" value="ECO:0007669"/>
    <property type="project" value="UniProtKB-KW"/>
</dbReference>
<keyword evidence="6" id="KW-1185">Reference proteome</keyword>
<comment type="function">
    <text evidence="2">GTPase activator for the nuclear Ras-related regulatory protein RAP-1A (KREV-1), converting it to the putatively inactive GDP-bound state.</text>
</comment>
<dbReference type="GO" id="GO:0005886">
    <property type="term" value="C:plasma membrane"/>
    <property type="evidence" value="ECO:0007669"/>
    <property type="project" value="TreeGrafter"/>
</dbReference>
<evidence type="ECO:0000259" key="4">
    <source>
        <dbReference type="PROSITE" id="PS50085"/>
    </source>
</evidence>
<dbReference type="InterPro" id="IPR050989">
    <property type="entry name" value="Rap1_Ran_GAP"/>
</dbReference>
<sequence>MRPGPQRVKDDYIPYPSIEQVLQQGAPYPQVILPQFGGYWIEDPEASDGEGTNPGGEFGYRLESNYAIRAYRKHFLGREHLNFYCTASNHGNLILSLRQEETKDQEYLHIILRTPSKTIYDRISLAGLTELPSVPQLAKVMMLLCRTGSQLIVSYDEHEVNNTFKFGVIYQKFGQTSEEELFGNSEETPAFTEFLQVLGDCIELQDFKGFRGGLDVCHGQTGSQSVYTVFRGQELMFHVSTKLPYTEGDTQQLQRKRHIGNDIVAAVFQEEATPFVPDMIASNFLHAYILVQVENPCTDSTTYKVSVTARDDVPQFGPPLPNPPVFKKGPEFREFLLTKLINAELACYRSDRFAKLEERTRTALLDNLHNELHKQTQAMLGHAVSSEEERMENGGHGGILESIKRAMRVRSHSMDTMVGSQKHSRSSAGGGVPTSLSGAGLTHSSAECNKISVSTTCQRFQCNYTHIVMIIVILLGIEQYENAGYLENQ</sequence>
<evidence type="ECO:0000313" key="5">
    <source>
        <dbReference type="Ensembl" id="ENSPNAP00000058973.1"/>
    </source>
</evidence>
<dbReference type="GO" id="GO:0051056">
    <property type="term" value="P:regulation of small GTPase mediated signal transduction"/>
    <property type="evidence" value="ECO:0007669"/>
    <property type="project" value="InterPro"/>
</dbReference>
<dbReference type="PROSITE" id="PS50085">
    <property type="entry name" value="RAPGAP"/>
    <property type="match status" value="1"/>
</dbReference>
<dbReference type="Pfam" id="PF21022">
    <property type="entry name" value="Rap-GAP_dimer"/>
    <property type="match status" value="1"/>
</dbReference>
<dbReference type="InterPro" id="IPR035974">
    <property type="entry name" value="Rap/Ran-GAP_sf"/>
</dbReference>
<dbReference type="Gene3D" id="3.40.50.11210">
    <property type="entry name" value="Rap/Ran-GAP"/>
    <property type="match status" value="1"/>
</dbReference>
<name>A0AAR2K3U0_PYGNA</name>